<dbReference type="STRING" id="1357400.HMPREF2086_01312"/>
<accession>V8C8W4</accession>
<evidence type="ECO:0000259" key="1">
    <source>
        <dbReference type="SMART" id="SM00881"/>
    </source>
</evidence>
<dbReference type="SUPFAM" id="SSF51735">
    <property type="entry name" value="NAD(P)-binding Rossmann-fold domains"/>
    <property type="match status" value="1"/>
</dbReference>
<dbReference type="OrthoDB" id="9804695at2"/>
<name>V8C8W4_9HELI</name>
<keyword evidence="3" id="KW-1185">Reference proteome</keyword>
<proteinExistence type="predicted"/>
<protein>
    <recommendedName>
        <fullName evidence="1">CoA-binding domain-containing protein</fullName>
    </recommendedName>
</protein>
<organism evidence="2 3">
    <name type="scientific">Helicobacter macacae MIT 99-5501</name>
    <dbReference type="NCBI Taxonomy" id="1357400"/>
    <lineage>
        <taxon>Bacteria</taxon>
        <taxon>Pseudomonadati</taxon>
        <taxon>Campylobacterota</taxon>
        <taxon>Epsilonproteobacteria</taxon>
        <taxon>Campylobacterales</taxon>
        <taxon>Helicobacteraceae</taxon>
        <taxon>Helicobacter</taxon>
    </lineage>
</organism>
<dbReference type="AlphaFoldDB" id="V8C8W4"/>
<dbReference type="HOGENOM" id="CLU_112567_0_0_7"/>
<dbReference type="EMBL" id="AZJI01000005">
    <property type="protein sequence ID" value="ETD23507.1"/>
    <property type="molecule type" value="Genomic_DNA"/>
</dbReference>
<dbReference type="SMART" id="SM00881">
    <property type="entry name" value="CoA_binding"/>
    <property type="match status" value="1"/>
</dbReference>
<evidence type="ECO:0000313" key="2">
    <source>
        <dbReference type="EMBL" id="ETD23507.1"/>
    </source>
</evidence>
<dbReference type="PANTHER" id="PTHR33303">
    <property type="entry name" value="CYTOPLASMIC PROTEIN-RELATED"/>
    <property type="match status" value="1"/>
</dbReference>
<dbReference type="Gene3D" id="3.40.50.720">
    <property type="entry name" value="NAD(P)-binding Rossmann-like Domain"/>
    <property type="match status" value="1"/>
</dbReference>
<feature type="domain" description="CoA-binding" evidence="1">
    <location>
        <begin position="15"/>
        <end position="115"/>
    </location>
</feature>
<sequence length="146" mass="16364">MQDLEKQDFIKIEVLKSAKNIAILGLSPDEGKASNAVAKYLLAQGYNVIPIYPKIPPNGEILGKKAYANLQEAFSQNAKIDILNIFRKSEVLEEIAQEIITLENKPKCVWVQLGLSNARAKEILTNAKIIYEENSCIKVEHKRLLS</sequence>
<dbReference type="PANTHER" id="PTHR33303:SF2">
    <property type="entry name" value="COA-BINDING DOMAIN-CONTAINING PROTEIN"/>
    <property type="match status" value="1"/>
</dbReference>
<dbReference type="InterPro" id="IPR036291">
    <property type="entry name" value="NAD(P)-bd_dom_sf"/>
</dbReference>
<dbReference type="Pfam" id="PF13380">
    <property type="entry name" value="CoA_binding_2"/>
    <property type="match status" value="1"/>
</dbReference>
<dbReference type="PATRIC" id="fig|1357400.3.peg.1757"/>
<evidence type="ECO:0000313" key="3">
    <source>
        <dbReference type="Proteomes" id="UP000018731"/>
    </source>
</evidence>
<dbReference type="Proteomes" id="UP000018731">
    <property type="component" value="Unassembled WGS sequence"/>
</dbReference>
<dbReference type="RefSeq" id="WP_023928054.1">
    <property type="nucleotide sequence ID" value="NZ_KI669454.1"/>
</dbReference>
<dbReference type="InterPro" id="IPR003781">
    <property type="entry name" value="CoA-bd"/>
</dbReference>
<gene>
    <name evidence="2" type="ORF">HMPREF2086_01312</name>
</gene>
<dbReference type="eggNOG" id="COG1832">
    <property type="taxonomic scope" value="Bacteria"/>
</dbReference>
<comment type="caution">
    <text evidence="2">The sequence shown here is derived from an EMBL/GenBank/DDBJ whole genome shotgun (WGS) entry which is preliminary data.</text>
</comment>
<reference evidence="2 3" key="1">
    <citation type="journal article" date="2014" name="Genome Announc.">
        <title>Draft genome sequences of six enterohepatic helicobacter species isolated from humans and one from rhesus macaques.</title>
        <authorList>
            <person name="Shen Z."/>
            <person name="Sheh A."/>
            <person name="Young S.K."/>
            <person name="Abouelliel A."/>
            <person name="Ward D.V."/>
            <person name="Earl A.M."/>
            <person name="Fox J.G."/>
        </authorList>
    </citation>
    <scope>NUCLEOTIDE SEQUENCE [LARGE SCALE GENOMIC DNA]</scope>
    <source>
        <strain evidence="2 3">MIT 99-5501</strain>
    </source>
</reference>